<proteinExistence type="predicted"/>
<sequence length="421" mass="47359">MGDKPSAQLRGARRRDPSPSKTAGWRMASSEAPGVRAGVSGVVGGVVYAELKEAWLRKGWIWGRRMTLTYAWVVFDELEPVAVVAENPFGVWTVKIGKAASNRNISNAEEPHARYPKVVLLEAVQRVDGADDNWKERREVWSELRTGFLCSLSPASWSWASASSDARLLFAVGADGPGSLLSLRYFRLITGPEIQRWRRHGFQCIAVRSVSHSAMISYVTSACKKRRAGDLHGSQDQSRRMREKRRADSRHGYLERGDANLDVVTQALIRPGLVSTTFFAYLSAHLRSTSLGPRVIEVIVLVGNEGVSRFRQTHTIRLSLKCQKESRVELDLRGILRYHFLHTVHRFRHMEYTTTLWTAITTPYKINETGEKLHTAWGDPNRETVTGLIMGTACEKAMLINVPIRPDHTVAVDYWLPLTRG</sequence>
<reference evidence="1" key="1">
    <citation type="journal article" date="2021" name="New Phytol.">
        <title>Evolutionary innovations through gain and loss of genes in the ectomycorrhizal Boletales.</title>
        <authorList>
            <person name="Wu G."/>
            <person name="Miyauchi S."/>
            <person name="Morin E."/>
            <person name="Kuo A."/>
            <person name="Drula E."/>
            <person name="Varga T."/>
            <person name="Kohler A."/>
            <person name="Feng B."/>
            <person name="Cao Y."/>
            <person name="Lipzen A."/>
            <person name="Daum C."/>
            <person name="Hundley H."/>
            <person name="Pangilinan J."/>
            <person name="Johnson J."/>
            <person name="Barry K."/>
            <person name="LaButti K."/>
            <person name="Ng V."/>
            <person name="Ahrendt S."/>
            <person name="Min B."/>
            <person name="Choi I.G."/>
            <person name="Park H."/>
            <person name="Plett J.M."/>
            <person name="Magnuson J."/>
            <person name="Spatafora J.W."/>
            <person name="Nagy L.G."/>
            <person name="Henrissat B."/>
            <person name="Grigoriev I.V."/>
            <person name="Yang Z.L."/>
            <person name="Xu J."/>
            <person name="Martin F.M."/>
        </authorList>
    </citation>
    <scope>NUCLEOTIDE SEQUENCE</scope>
    <source>
        <strain evidence="1">ATCC 28755</strain>
    </source>
</reference>
<comment type="caution">
    <text evidence="1">The sequence shown here is derived from an EMBL/GenBank/DDBJ whole genome shotgun (WGS) entry which is preliminary data.</text>
</comment>
<name>A0ACB7ZYZ3_9AGAM</name>
<evidence type="ECO:0000313" key="1">
    <source>
        <dbReference type="EMBL" id="KAH7905993.1"/>
    </source>
</evidence>
<feature type="non-terminal residue" evidence="1">
    <location>
        <position position="421"/>
    </location>
</feature>
<gene>
    <name evidence="1" type="ORF">BJ138DRAFT_1105525</name>
</gene>
<organism evidence="1 2">
    <name type="scientific">Hygrophoropsis aurantiaca</name>
    <dbReference type="NCBI Taxonomy" id="72124"/>
    <lineage>
        <taxon>Eukaryota</taxon>
        <taxon>Fungi</taxon>
        <taxon>Dikarya</taxon>
        <taxon>Basidiomycota</taxon>
        <taxon>Agaricomycotina</taxon>
        <taxon>Agaricomycetes</taxon>
        <taxon>Agaricomycetidae</taxon>
        <taxon>Boletales</taxon>
        <taxon>Coniophorineae</taxon>
        <taxon>Hygrophoropsidaceae</taxon>
        <taxon>Hygrophoropsis</taxon>
    </lineage>
</organism>
<keyword evidence="2" id="KW-1185">Reference proteome</keyword>
<dbReference type="EMBL" id="MU268088">
    <property type="protein sequence ID" value="KAH7905993.1"/>
    <property type="molecule type" value="Genomic_DNA"/>
</dbReference>
<evidence type="ECO:0000313" key="2">
    <source>
        <dbReference type="Proteomes" id="UP000790377"/>
    </source>
</evidence>
<accession>A0ACB7ZYZ3</accession>
<dbReference type="Proteomes" id="UP000790377">
    <property type="component" value="Unassembled WGS sequence"/>
</dbReference>
<protein>
    <submittedName>
        <fullName evidence="1">Uncharacterized protein</fullName>
    </submittedName>
</protein>